<organism evidence="2 3">
    <name type="scientific">Chitinimonas lacunae</name>
    <dbReference type="NCBI Taxonomy" id="1963018"/>
    <lineage>
        <taxon>Bacteria</taxon>
        <taxon>Pseudomonadati</taxon>
        <taxon>Pseudomonadota</taxon>
        <taxon>Betaproteobacteria</taxon>
        <taxon>Neisseriales</taxon>
        <taxon>Chitinibacteraceae</taxon>
        <taxon>Chitinimonas</taxon>
    </lineage>
</organism>
<keyword evidence="2" id="KW-0560">Oxidoreductase</keyword>
<sequence length="255" mass="26384">MENILSDLTGKTYLVTGASSGIGAATALALGRVGANVVLAARQETACRELAEQIVASGGQALVVRTDIGVEQQVREAVSATVQHFGRLDGAFNNAGTLGVAAPLHEIGSDDFMQVMRINVLGVFWSMKYQIEAMLQSGGGAIVNNASITSQLGFPSLSPYNASKHAVVGLTRTAGLEYFQRGIRINAVSPGPVATPMAVQGFGGPDRLQAAMIDSPAGRAGSPDEIAKPVLFLLSEAASYFSGQSITIDGGFTVQ</sequence>
<feature type="domain" description="Ketoreductase" evidence="1">
    <location>
        <begin position="11"/>
        <end position="191"/>
    </location>
</feature>
<dbReference type="Gene3D" id="3.40.50.720">
    <property type="entry name" value="NAD(P)-binding Rossmann-like Domain"/>
    <property type="match status" value="1"/>
</dbReference>
<dbReference type="InterPro" id="IPR020904">
    <property type="entry name" value="Sc_DH/Rdtase_CS"/>
</dbReference>
<dbReference type="SMART" id="SM00822">
    <property type="entry name" value="PKS_KR"/>
    <property type="match status" value="1"/>
</dbReference>
<proteinExistence type="predicted"/>
<dbReference type="InterPro" id="IPR002347">
    <property type="entry name" value="SDR_fam"/>
</dbReference>
<dbReference type="Pfam" id="PF13561">
    <property type="entry name" value="adh_short_C2"/>
    <property type="match status" value="1"/>
</dbReference>
<dbReference type="InterPro" id="IPR057326">
    <property type="entry name" value="KR_dom"/>
</dbReference>
<keyword evidence="3" id="KW-1185">Reference proteome</keyword>
<dbReference type="RefSeq" id="WP_378161435.1">
    <property type="nucleotide sequence ID" value="NZ_JBHSBU010000001.1"/>
</dbReference>
<evidence type="ECO:0000259" key="1">
    <source>
        <dbReference type="SMART" id="SM00822"/>
    </source>
</evidence>
<dbReference type="PRINTS" id="PR00080">
    <property type="entry name" value="SDRFAMILY"/>
</dbReference>
<evidence type="ECO:0000313" key="3">
    <source>
        <dbReference type="Proteomes" id="UP001595791"/>
    </source>
</evidence>
<dbReference type="GO" id="GO:0016491">
    <property type="term" value="F:oxidoreductase activity"/>
    <property type="evidence" value="ECO:0007669"/>
    <property type="project" value="UniProtKB-KW"/>
</dbReference>
<comment type="caution">
    <text evidence="2">The sequence shown here is derived from an EMBL/GenBank/DDBJ whole genome shotgun (WGS) entry which is preliminary data.</text>
</comment>
<dbReference type="PRINTS" id="PR00081">
    <property type="entry name" value="GDHRDH"/>
</dbReference>
<dbReference type="EMBL" id="JBHSBU010000001">
    <property type="protein sequence ID" value="MFC4158593.1"/>
    <property type="molecule type" value="Genomic_DNA"/>
</dbReference>
<dbReference type="CDD" id="cd05233">
    <property type="entry name" value="SDR_c"/>
    <property type="match status" value="1"/>
</dbReference>
<dbReference type="PANTHER" id="PTHR42820">
    <property type="entry name" value="SHORT-CHAIN DEHYDROGENASE REDUCTASE"/>
    <property type="match status" value="1"/>
</dbReference>
<dbReference type="NCBIfam" id="NF005559">
    <property type="entry name" value="PRK07231.1"/>
    <property type="match status" value="1"/>
</dbReference>
<dbReference type="Proteomes" id="UP001595791">
    <property type="component" value="Unassembled WGS sequence"/>
</dbReference>
<dbReference type="EC" id="1.1.1.-" evidence="2"/>
<dbReference type="InterPro" id="IPR036291">
    <property type="entry name" value="NAD(P)-bd_dom_sf"/>
</dbReference>
<accession>A0ABV8MKC1</accession>
<dbReference type="PANTHER" id="PTHR42820:SF1">
    <property type="entry name" value="SHORT-CHAIN DEHYDROGENASE_REDUCTASE FAMILY PROTEIN"/>
    <property type="match status" value="1"/>
</dbReference>
<protein>
    <submittedName>
        <fullName evidence="2">SDR family NAD(P)-dependent oxidoreductase</fullName>
        <ecNumber evidence="2">1.1.1.-</ecNumber>
    </submittedName>
</protein>
<dbReference type="PROSITE" id="PS00061">
    <property type="entry name" value="ADH_SHORT"/>
    <property type="match status" value="1"/>
</dbReference>
<reference evidence="3" key="1">
    <citation type="journal article" date="2019" name="Int. J. Syst. Evol. Microbiol.">
        <title>The Global Catalogue of Microorganisms (GCM) 10K type strain sequencing project: providing services to taxonomists for standard genome sequencing and annotation.</title>
        <authorList>
            <consortium name="The Broad Institute Genomics Platform"/>
            <consortium name="The Broad Institute Genome Sequencing Center for Infectious Disease"/>
            <person name="Wu L."/>
            <person name="Ma J."/>
        </authorList>
    </citation>
    <scope>NUCLEOTIDE SEQUENCE [LARGE SCALE GENOMIC DNA]</scope>
    <source>
        <strain evidence="3">LMG 29894</strain>
    </source>
</reference>
<dbReference type="SUPFAM" id="SSF51735">
    <property type="entry name" value="NAD(P)-binding Rossmann-fold domains"/>
    <property type="match status" value="1"/>
</dbReference>
<gene>
    <name evidence="2" type="ORF">ACFOW7_04370</name>
</gene>
<evidence type="ECO:0000313" key="2">
    <source>
        <dbReference type="EMBL" id="MFC4158593.1"/>
    </source>
</evidence>
<name>A0ABV8MKC1_9NEIS</name>